<dbReference type="PANTHER" id="PTHR45947">
    <property type="entry name" value="SULFOQUINOVOSYL TRANSFERASE SQD2"/>
    <property type="match status" value="1"/>
</dbReference>
<evidence type="ECO:0000313" key="4">
    <source>
        <dbReference type="Proteomes" id="UP001596220"/>
    </source>
</evidence>
<proteinExistence type="predicted"/>
<reference evidence="4" key="1">
    <citation type="journal article" date="2019" name="Int. J. Syst. Evol. Microbiol.">
        <title>The Global Catalogue of Microorganisms (GCM) 10K type strain sequencing project: providing services to taxonomists for standard genome sequencing and annotation.</title>
        <authorList>
            <consortium name="The Broad Institute Genomics Platform"/>
            <consortium name="The Broad Institute Genome Sequencing Center for Infectious Disease"/>
            <person name="Wu L."/>
            <person name="Ma J."/>
        </authorList>
    </citation>
    <scope>NUCLEOTIDE SEQUENCE [LARGE SCALE GENOMIC DNA]</scope>
    <source>
        <strain evidence="4">CGMCC 4.7246</strain>
    </source>
</reference>
<dbReference type="EMBL" id="JBHSQO010000023">
    <property type="protein sequence ID" value="MFC6091927.1"/>
    <property type="molecule type" value="Genomic_DNA"/>
</dbReference>
<name>A0ABW1PB48_9PSEU</name>
<dbReference type="InterPro" id="IPR050194">
    <property type="entry name" value="Glycosyltransferase_grp1"/>
</dbReference>
<dbReference type="Gene3D" id="3.40.50.2000">
    <property type="entry name" value="Glycogen Phosphorylase B"/>
    <property type="match status" value="2"/>
</dbReference>
<sequence length="546" mass="58217">MSAGRRVLLVGERDVRHPLAGEEERYLHEVARRWVAEGTRVTWAVGRPAGAPAREVVDGVEVLRSGGPLGPGPLAALRLRWWEPRFDAVVDATTRPAFALPPVAGSAFTARPAAGQMFTAPPAAGSTFRLPLVTRPAFAAPLITKLSFAVPLVARLSFALPLVVRSAFAAPLVTASAFVVPLVAGRRTPVVRVAHRARSRAGAGTRGRALVDALSRRLARWHRDDVATVVPSPSTRHELRRRTGLRGPVFVAPPGTSAGPGERAEDPVVVVVAPLVPEQRLDLLLRRLPGVLARVPGLRVEVIGAGPERTRLLRVAHEEGVARAVVFRGALPDAERRAALGRAWLAVTAADEVSGAAVLEAAAHGVPCVALEAVGARDFVRVGEVVRTPDALGPALVRHLAEAADPEHARHVARRCRAWADRFHWERTARLLAAVVEHQVTASRRPGQRRRARSDISALVRLPAGVRPPAGALRVTDEVDETGGVVSALLNGCDDHDALGVLERLGCEGAQVRLAGHDDLLLGPRPAPEPLVPTLPRKVDSHVRSC</sequence>
<keyword evidence="1 3" id="KW-0808">Transferase</keyword>
<accession>A0ABW1PB48</accession>
<dbReference type="InterPro" id="IPR001296">
    <property type="entry name" value="Glyco_trans_1"/>
</dbReference>
<dbReference type="PANTHER" id="PTHR45947:SF3">
    <property type="entry name" value="SULFOQUINOVOSYL TRANSFERASE SQD2"/>
    <property type="match status" value="1"/>
</dbReference>
<dbReference type="EC" id="2.4.-.-" evidence="3"/>
<dbReference type="GO" id="GO:0016757">
    <property type="term" value="F:glycosyltransferase activity"/>
    <property type="evidence" value="ECO:0007669"/>
    <property type="project" value="UniProtKB-KW"/>
</dbReference>
<dbReference type="Pfam" id="PF00534">
    <property type="entry name" value="Glycos_transf_1"/>
    <property type="match status" value="1"/>
</dbReference>
<evidence type="ECO:0000256" key="1">
    <source>
        <dbReference type="ARBA" id="ARBA00022679"/>
    </source>
</evidence>
<evidence type="ECO:0000313" key="3">
    <source>
        <dbReference type="EMBL" id="MFC6091927.1"/>
    </source>
</evidence>
<protein>
    <submittedName>
        <fullName evidence="3">Glycosyltransferase</fullName>
        <ecNumber evidence="3">2.4.-.-</ecNumber>
    </submittedName>
</protein>
<feature type="domain" description="Glycosyl transferase family 1" evidence="2">
    <location>
        <begin position="261"/>
        <end position="384"/>
    </location>
</feature>
<evidence type="ECO:0000259" key="2">
    <source>
        <dbReference type="Pfam" id="PF00534"/>
    </source>
</evidence>
<dbReference type="SUPFAM" id="SSF53756">
    <property type="entry name" value="UDP-Glycosyltransferase/glycogen phosphorylase"/>
    <property type="match status" value="1"/>
</dbReference>
<dbReference type="RefSeq" id="WP_380638227.1">
    <property type="nucleotide sequence ID" value="NZ_JBHSQO010000023.1"/>
</dbReference>
<gene>
    <name evidence="3" type="ORF">ACFP3R_21880</name>
</gene>
<comment type="caution">
    <text evidence="3">The sequence shown here is derived from an EMBL/GenBank/DDBJ whole genome shotgun (WGS) entry which is preliminary data.</text>
</comment>
<dbReference type="Proteomes" id="UP001596220">
    <property type="component" value="Unassembled WGS sequence"/>
</dbReference>
<keyword evidence="3" id="KW-0328">Glycosyltransferase</keyword>
<organism evidence="3 4">
    <name type="scientific">Saccharothrix lopnurensis</name>
    <dbReference type="NCBI Taxonomy" id="1670621"/>
    <lineage>
        <taxon>Bacteria</taxon>
        <taxon>Bacillati</taxon>
        <taxon>Actinomycetota</taxon>
        <taxon>Actinomycetes</taxon>
        <taxon>Pseudonocardiales</taxon>
        <taxon>Pseudonocardiaceae</taxon>
        <taxon>Saccharothrix</taxon>
    </lineage>
</organism>
<keyword evidence="4" id="KW-1185">Reference proteome</keyword>